<evidence type="ECO:0000313" key="1">
    <source>
        <dbReference type="EMBL" id="MBB5707868.1"/>
    </source>
</evidence>
<dbReference type="EMBL" id="JACIJH010000012">
    <property type="protein sequence ID" value="MBB5707868.1"/>
    <property type="molecule type" value="Genomic_DNA"/>
</dbReference>
<organism evidence="1 2">
    <name type="scientific">Sphingopyxis panaciterrulae</name>
    <dbReference type="NCBI Taxonomy" id="462372"/>
    <lineage>
        <taxon>Bacteria</taxon>
        <taxon>Pseudomonadati</taxon>
        <taxon>Pseudomonadota</taxon>
        <taxon>Alphaproteobacteria</taxon>
        <taxon>Sphingomonadales</taxon>
        <taxon>Sphingomonadaceae</taxon>
        <taxon>Sphingopyxis</taxon>
    </lineage>
</organism>
<gene>
    <name evidence="1" type="ORF">FHR21_003236</name>
</gene>
<accession>A0A7W9B7Y0</accession>
<keyword evidence="2" id="KW-1185">Reference proteome</keyword>
<protein>
    <submittedName>
        <fullName evidence="1">Uncharacterized protein</fullName>
    </submittedName>
</protein>
<dbReference type="RefSeq" id="WP_184100133.1">
    <property type="nucleotide sequence ID" value="NZ_JACIJH010000012.1"/>
</dbReference>
<sequence length="131" mass="14069">MAYFRILLRGIWSPPPGDYAGFFATRTVKSARIEDAKAAGLSALAHEWAETPFFEHGGAGLSLTVIDAWRVGWLRAWRSANGGHCFFSGDAESDAAGVEAKAAVAPPGSNIWRLAAHASTDARFFVFEPDA</sequence>
<reference evidence="1 2" key="1">
    <citation type="submission" date="2020-08" db="EMBL/GenBank/DDBJ databases">
        <title>Genomic Encyclopedia of Type Strains, Phase IV (KMG-IV): sequencing the most valuable type-strain genomes for metagenomic binning, comparative biology and taxonomic classification.</title>
        <authorList>
            <person name="Goeker M."/>
        </authorList>
    </citation>
    <scope>NUCLEOTIDE SEQUENCE [LARGE SCALE GENOMIC DNA]</scope>
    <source>
        <strain evidence="1 2">DSM 27163</strain>
    </source>
</reference>
<name>A0A7W9B7Y0_9SPHN</name>
<comment type="caution">
    <text evidence="1">The sequence shown here is derived from an EMBL/GenBank/DDBJ whole genome shotgun (WGS) entry which is preliminary data.</text>
</comment>
<dbReference type="Proteomes" id="UP000537161">
    <property type="component" value="Unassembled WGS sequence"/>
</dbReference>
<dbReference type="AlphaFoldDB" id="A0A7W9B7Y0"/>
<proteinExistence type="predicted"/>
<evidence type="ECO:0000313" key="2">
    <source>
        <dbReference type="Proteomes" id="UP000537161"/>
    </source>
</evidence>